<feature type="non-terminal residue" evidence="1">
    <location>
        <position position="1"/>
    </location>
</feature>
<protein>
    <submittedName>
        <fullName evidence="1">Uncharacterized protein</fullName>
    </submittedName>
</protein>
<name>A0A382G8U7_9ZZZZ</name>
<dbReference type="AlphaFoldDB" id="A0A382G8U7"/>
<sequence>GERSLEFFSAAAKKENVLALAFQDEGSPSYHLPTFNKKPEDHYLKDLGTLRNRLNGFGGVYRGVMFQVDRGRTFAKSFKEFVENAWQGESITYDNNYLSKPAHNLKRFYWQENRNHIRNHSGVVFSDEYHLKSDGDPMYYIGKIFEASRKVGLDLGQYGGGLKDGRYNAKISEQQ</sequence>
<reference evidence="1" key="1">
    <citation type="submission" date="2018-05" db="EMBL/GenBank/DDBJ databases">
        <authorList>
            <person name="Lanie J.A."/>
            <person name="Ng W.-L."/>
            <person name="Kazmierczak K.M."/>
            <person name="Andrzejewski T.M."/>
            <person name="Davidsen T.M."/>
            <person name="Wayne K.J."/>
            <person name="Tettelin H."/>
            <person name="Glass J.I."/>
            <person name="Rusch D."/>
            <person name="Podicherti R."/>
            <person name="Tsui H.-C.T."/>
            <person name="Winkler M.E."/>
        </authorList>
    </citation>
    <scope>NUCLEOTIDE SEQUENCE</scope>
</reference>
<gene>
    <name evidence="1" type="ORF">METZ01_LOCUS224079</name>
</gene>
<organism evidence="1">
    <name type="scientific">marine metagenome</name>
    <dbReference type="NCBI Taxonomy" id="408172"/>
    <lineage>
        <taxon>unclassified sequences</taxon>
        <taxon>metagenomes</taxon>
        <taxon>ecological metagenomes</taxon>
    </lineage>
</organism>
<evidence type="ECO:0000313" key="1">
    <source>
        <dbReference type="EMBL" id="SVB71225.1"/>
    </source>
</evidence>
<dbReference type="EMBL" id="UINC01054013">
    <property type="protein sequence ID" value="SVB71225.1"/>
    <property type="molecule type" value="Genomic_DNA"/>
</dbReference>
<accession>A0A382G8U7</accession>
<proteinExistence type="predicted"/>